<reference evidence="2 3" key="1">
    <citation type="submission" date="2016-01" db="EMBL/GenBank/DDBJ databases">
        <title>Highly variable Streptococcus oralis are common among viridans streptococci isolated from primates.</title>
        <authorList>
            <person name="Denapaite D."/>
            <person name="Rieger M."/>
            <person name="Koendgen S."/>
            <person name="Brueckner R."/>
            <person name="Ochigava I."/>
            <person name="Kappeler P."/>
            <person name="Maetz-Rensing K."/>
            <person name="Leendertz F."/>
            <person name="Hakenbeck R."/>
        </authorList>
    </citation>
    <scope>NUCLEOTIDE SEQUENCE [LARGE SCALE GENOMIC DNA]</scope>
    <source>
        <strain evidence="2 3">DD08</strain>
    </source>
</reference>
<dbReference type="RefSeq" id="WP_061422011.1">
    <property type="nucleotide sequence ID" value="NZ_JALDWH010000002.1"/>
</dbReference>
<dbReference type="Proteomes" id="UP000070377">
    <property type="component" value="Unassembled WGS sequence"/>
</dbReference>
<organism evidence="2 3">
    <name type="scientific">Streptococcus cristatus</name>
    <dbReference type="NCBI Taxonomy" id="45634"/>
    <lineage>
        <taxon>Bacteria</taxon>
        <taxon>Bacillati</taxon>
        <taxon>Bacillota</taxon>
        <taxon>Bacilli</taxon>
        <taxon>Lactobacillales</taxon>
        <taxon>Streptococcaceae</taxon>
        <taxon>Streptococcus</taxon>
    </lineage>
</organism>
<accession>A0A139N529</accession>
<keyword evidence="1" id="KW-0175">Coiled coil</keyword>
<dbReference type="AlphaFoldDB" id="A0A139N529"/>
<proteinExistence type="predicted"/>
<sequence length="120" mass="13609">MASYEKIAVLSQALYEATAEVSRLSGEISNLKNIQNKLKRKSTEIDYVVTLSENILGEKYDDEKNQEKEDLNSLRQIILKKKREILALLSTKIQNLESDLWTAQNVERNARNALNAALAS</sequence>
<protein>
    <submittedName>
        <fullName evidence="2">Uncharacterized protein</fullName>
    </submittedName>
</protein>
<evidence type="ECO:0000313" key="2">
    <source>
        <dbReference type="EMBL" id="KXT71146.1"/>
    </source>
</evidence>
<feature type="coiled-coil region" evidence="1">
    <location>
        <begin position="21"/>
        <end position="99"/>
    </location>
</feature>
<evidence type="ECO:0000313" key="3">
    <source>
        <dbReference type="Proteomes" id="UP000070377"/>
    </source>
</evidence>
<comment type="caution">
    <text evidence="2">The sequence shown here is derived from an EMBL/GenBank/DDBJ whole genome shotgun (WGS) entry which is preliminary data.</text>
</comment>
<evidence type="ECO:0000256" key="1">
    <source>
        <dbReference type="SAM" id="Coils"/>
    </source>
</evidence>
<dbReference type="STRING" id="45634.SCRDD08_00160"/>
<name>A0A139N529_STRCR</name>
<dbReference type="PATRIC" id="fig|45634.12.peg.168"/>
<gene>
    <name evidence="2" type="ORF">SCRDD08_00160</name>
</gene>
<dbReference type="EMBL" id="LQRD01000012">
    <property type="protein sequence ID" value="KXT71146.1"/>
    <property type="molecule type" value="Genomic_DNA"/>
</dbReference>